<organism evidence="6 7">
    <name type="scientific">Dyadobacter jiangsuensis</name>
    <dbReference type="NCBI Taxonomy" id="1591085"/>
    <lineage>
        <taxon>Bacteria</taxon>
        <taxon>Pseudomonadati</taxon>
        <taxon>Bacteroidota</taxon>
        <taxon>Cytophagia</taxon>
        <taxon>Cytophagales</taxon>
        <taxon>Spirosomataceae</taxon>
        <taxon>Dyadobacter</taxon>
    </lineage>
</organism>
<keyword evidence="4" id="KW-0812">Transmembrane</keyword>
<evidence type="ECO:0000256" key="4">
    <source>
        <dbReference type="SAM" id="Phobius"/>
    </source>
</evidence>
<reference evidence="6 7" key="1">
    <citation type="submission" date="2018-03" db="EMBL/GenBank/DDBJ databases">
        <title>Genomic Encyclopedia of Archaeal and Bacterial Type Strains, Phase II (KMG-II): from individual species to whole genera.</title>
        <authorList>
            <person name="Goeker M."/>
        </authorList>
    </citation>
    <scope>NUCLEOTIDE SEQUENCE [LARGE SCALE GENOMIC DNA]</scope>
    <source>
        <strain evidence="6 7">DSM 29057</strain>
    </source>
</reference>
<feature type="transmembrane region" description="Helical" evidence="4">
    <location>
        <begin position="211"/>
        <end position="229"/>
    </location>
</feature>
<feature type="transmembrane region" description="Helical" evidence="4">
    <location>
        <begin position="6"/>
        <end position="24"/>
    </location>
</feature>
<feature type="domain" description="HTH araC/xylS-type" evidence="5">
    <location>
        <begin position="260"/>
        <end position="368"/>
    </location>
</feature>
<feature type="transmembrane region" description="Helical" evidence="4">
    <location>
        <begin position="58"/>
        <end position="80"/>
    </location>
</feature>
<gene>
    <name evidence="6" type="ORF">CLV60_10152</name>
</gene>
<dbReference type="PROSITE" id="PS01124">
    <property type="entry name" value="HTH_ARAC_FAMILY_2"/>
    <property type="match status" value="1"/>
</dbReference>
<feature type="transmembrane region" description="Helical" evidence="4">
    <location>
        <begin position="140"/>
        <end position="157"/>
    </location>
</feature>
<dbReference type="Pfam" id="PF12833">
    <property type="entry name" value="HTH_18"/>
    <property type="match status" value="1"/>
</dbReference>
<dbReference type="Proteomes" id="UP000241964">
    <property type="component" value="Unassembled WGS sequence"/>
</dbReference>
<dbReference type="PANTHER" id="PTHR43280">
    <property type="entry name" value="ARAC-FAMILY TRANSCRIPTIONAL REGULATOR"/>
    <property type="match status" value="1"/>
</dbReference>
<keyword evidence="2" id="KW-0238">DNA-binding</keyword>
<dbReference type="GO" id="GO:0043565">
    <property type="term" value="F:sequence-specific DNA binding"/>
    <property type="evidence" value="ECO:0007669"/>
    <property type="project" value="InterPro"/>
</dbReference>
<keyword evidence="7" id="KW-1185">Reference proteome</keyword>
<keyword evidence="3" id="KW-0804">Transcription</keyword>
<evidence type="ECO:0000256" key="2">
    <source>
        <dbReference type="ARBA" id="ARBA00023125"/>
    </source>
</evidence>
<sequence length="370" mass="42413">MFDVIVLIGILQGLIASVQLFFNSRRNADKLLAWILLTTVLLNCKILLHTLGLWNTRFFRYFPLAVDLTIQPLLYLYVVSITGSLPKLRRPVILHLLPSFLLMGHALLVYVRVLPLDDLSEKSKVAAALAYNPVKEIEDYLSVLSFGVYLFLSIRHLKMYRSWLYDTISDSSYPTYGWLRNLLLLMSGLTILLLANITLDYGMNYGQANFFHWQLFYFLMTVIVYYIGFQASKQTTLSLPAAVITGKTDPVAPVSPEKLLQVRTAIEVLLEKEKIYRNPTITLAEMARRLDVSANVLSFTISKSYEKNFRDLINEYRVEEVKDKLASGHLSHLSILGIALDSGFNSEASFYRVFKKHTHRSPKEFQEQPR</sequence>
<keyword evidence="4" id="KW-1133">Transmembrane helix</keyword>
<evidence type="ECO:0000313" key="6">
    <source>
        <dbReference type="EMBL" id="PSL33683.1"/>
    </source>
</evidence>
<proteinExistence type="predicted"/>
<dbReference type="InterPro" id="IPR018060">
    <property type="entry name" value="HTH_AraC"/>
</dbReference>
<dbReference type="SUPFAM" id="SSF46689">
    <property type="entry name" value="Homeodomain-like"/>
    <property type="match status" value="1"/>
</dbReference>
<evidence type="ECO:0000256" key="3">
    <source>
        <dbReference type="ARBA" id="ARBA00023163"/>
    </source>
</evidence>
<protein>
    <submittedName>
        <fullName evidence="6">AraC family transcriptional regulator</fullName>
    </submittedName>
</protein>
<name>A0A2P8GI79_9BACT</name>
<feature type="transmembrane region" description="Helical" evidence="4">
    <location>
        <begin position="178"/>
        <end position="199"/>
    </location>
</feature>
<evidence type="ECO:0000256" key="1">
    <source>
        <dbReference type="ARBA" id="ARBA00023015"/>
    </source>
</evidence>
<comment type="caution">
    <text evidence="6">The sequence shown here is derived from an EMBL/GenBank/DDBJ whole genome shotgun (WGS) entry which is preliminary data.</text>
</comment>
<dbReference type="Gene3D" id="1.10.10.60">
    <property type="entry name" value="Homeodomain-like"/>
    <property type="match status" value="1"/>
</dbReference>
<evidence type="ECO:0000259" key="5">
    <source>
        <dbReference type="PROSITE" id="PS01124"/>
    </source>
</evidence>
<dbReference type="AlphaFoldDB" id="A0A2P8GI79"/>
<keyword evidence="1" id="KW-0805">Transcription regulation</keyword>
<dbReference type="EMBL" id="PYAS01000001">
    <property type="protein sequence ID" value="PSL33683.1"/>
    <property type="molecule type" value="Genomic_DNA"/>
</dbReference>
<dbReference type="InterPro" id="IPR009057">
    <property type="entry name" value="Homeodomain-like_sf"/>
</dbReference>
<dbReference type="PANTHER" id="PTHR43280:SF29">
    <property type="entry name" value="ARAC-FAMILY TRANSCRIPTIONAL REGULATOR"/>
    <property type="match status" value="1"/>
</dbReference>
<accession>A0A2P8GI79</accession>
<keyword evidence="4" id="KW-0472">Membrane</keyword>
<feature type="transmembrane region" description="Helical" evidence="4">
    <location>
        <begin position="92"/>
        <end position="113"/>
    </location>
</feature>
<feature type="transmembrane region" description="Helical" evidence="4">
    <location>
        <begin position="31"/>
        <end position="52"/>
    </location>
</feature>
<dbReference type="SMART" id="SM00342">
    <property type="entry name" value="HTH_ARAC"/>
    <property type="match status" value="1"/>
</dbReference>
<dbReference type="GO" id="GO:0003700">
    <property type="term" value="F:DNA-binding transcription factor activity"/>
    <property type="evidence" value="ECO:0007669"/>
    <property type="project" value="InterPro"/>
</dbReference>
<evidence type="ECO:0000313" key="7">
    <source>
        <dbReference type="Proteomes" id="UP000241964"/>
    </source>
</evidence>